<evidence type="ECO:0000313" key="5">
    <source>
        <dbReference type="Proteomes" id="UP000285693"/>
    </source>
</evidence>
<evidence type="ECO:0000259" key="3">
    <source>
        <dbReference type="Pfam" id="PF10145"/>
    </source>
</evidence>
<evidence type="ECO:0000256" key="2">
    <source>
        <dbReference type="SAM" id="Coils"/>
    </source>
</evidence>
<dbReference type="Pfam" id="PF10145">
    <property type="entry name" value="PhageMin_Tail"/>
    <property type="match status" value="1"/>
</dbReference>
<gene>
    <name evidence="4" type="ORF">DWW65_07885</name>
</gene>
<dbReference type="Proteomes" id="UP000285693">
    <property type="component" value="Unassembled WGS sequence"/>
</dbReference>
<dbReference type="EMBL" id="QRXY01000008">
    <property type="protein sequence ID" value="RGU45811.1"/>
    <property type="molecule type" value="Genomic_DNA"/>
</dbReference>
<reference evidence="4 5" key="1">
    <citation type="submission" date="2018-08" db="EMBL/GenBank/DDBJ databases">
        <title>A genome reference for cultivated species of the human gut microbiota.</title>
        <authorList>
            <person name="Zou Y."/>
            <person name="Xue W."/>
            <person name="Luo G."/>
        </authorList>
    </citation>
    <scope>NUCLEOTIDE SEQUENCE [LARGE SCALE GENOMIC DNA]</scope>
    <source>
        <strain evidence="4 5">AF16-31</strain>
    </source>
</reference>
<keyword evidence="2" id="KW-0175">Coiled coil</keyword>
<sequence>MKVLSAEYTTAATKAKLFGSETDSLKAKAESLTQKITVQKNIVKLNSEQQEKLTKKLSDQKTKQEELKTKIDAAKEAYEKSTAETGKNSEQSKALKEELDKLEKEFTANETAIGKTETALANQTVKTEKSKTALMNMEAELKNVNDQLKDNKLEKFATACDTAGTKMESFGKKMSVVSAGIAGIGAASIAAFKELDEGYDTIVTKTGATGEALEGLTKSADNVFGTMPEDMSTVGEAIGEVNTRFHTTGTELEKTSKQFIQFATINGTNVTQSVDQVDKIMKAWNVDASQTGNLLGLLTAKAQETGISVDTLESNVLDNNAAFKEMGLSLPQAINLMAQFDANGVDSTQAMAGLKKALQNATAEGKSMDEALSETIGNIKNAKTETEAMQIATELFGKKGAAEMTKAIRENRIDLTSLSSSMEEYGTTVEDTYNGTLDPIDNAKVAMNNAKLALSTLASTAQTSAAPMIEKLTGKIQELTKWFTSLSPAQQETILKVGLVVAAIGPLSIGFGKVAKGISDTITTGQKFVSGAAKIIAKITAKTAATAAGTAADTAGTAATAAHTAATTAATATTGGMTVAQTALNAVMNLCPIILIVTLIAGLIAAGVALYKNWDKVKEKLSELWGNIKEKFNAIKETITGAFTKAKEAVTNKVKEIGDNIKNSTIGQAASKVFNGVKDTVHNVMSAATETAKEKLGNMKTAYEENGGGIKGVVAAGWEGIKGYYSAGFTFVDNLSGGKLSEIKSKFSEKTSEIKTKVSEGWENMKTSVTTKMTEWKTNASNKLNEIKTNFSTKVSDIKSNVSTGWENMKTTVTNKMTEWKNNASNKLTEIKSGFSSKVSEIKTKWSTDFTNIKDKATSLMETAKSNVSTKLNNMKSAYSEKGGGIKGIVSATFTGVKDTMNSLMGTANTLTSGKLDSIKSAFSSKMGAAKSTVSSVLDDIKGAFSSKLESAKSTVSSVIEKIKGVFNFKWSLPHLNLPHISVNGGKAPYGIGGKGSLPSFSIEWYKNGGIMTNPTVFGINGNSLMVGGEAGDEAILPLAEFYNKLNSILDKKLDAVQKSQVVYVTNHTYIDGDEIASRTVSKVDAEMVINKRKGR</sequence>
<evidence type="ECO:0000256" key="1">
    <source>
        <dbReference type="ARBA" id="ARBA00022612"/>
    </source>
</evidence>
<feature type="domain" description="Phage tail tape measure protein" evidence="3">
    <location>
        <begin position="248"/>
        <end position="395"/>
    </location>
</feature>
<proteinExistence type="predicted"/>
<dbReference type="SUPFAM" id="SSF58113">
    <property type="entry name" value="Apolipoprotein A-I"/>
    <property type="match status" value="1"/>
</dbReference>
<dbReference type="Gene3D" id="1.20.120.20">
    <property type="entry name" value="Apolipoprotein"/>
    <property type="match status" value="2"/>
</dbReference>
<comment type="caution">
    <text evidence="4">The sequence shown here is derived from an EMBL/GenBank/DDBJ whole genome shotgun (WGS) entry which is preliminary data.</text>
</comment>
<evidence type="ECO:0000313" key="4">
    <source>
        <dbReference type="EMBL" id="RGU45811.1"/>
    </source>
</evidence>
<keyword evidence="1" id="KW-1188">Viral release from host cell</keyword>
<name>A0A3R5XN42_9FIRM</name>
<dbReference type="PANTHER" id="PTHR37813">
    <property type="entry name" value="FELS-2 PROPHAGE PROTEIN"/>
    <property type="match status" value="1"/>
</dbReference>
<dbReference type="PANTHER" id="PTHR37813:SF1">
    <property type="entry name" value="FELS-2 PROPHAGE PROTEIN"/>
    <property type="match status" value="1"/>
</dbReference>
<accession>A0A3R5XN42</accession>
<feature type="coiled-coil region" evidence="2">
    <location>
        <begin position="50"/>
        <end position="154"/>
    </location>
</feature>
<protein>
    <recommendedName>
        <fullName evidence="3">Phage tail tape measure protein domain-containing protein</fullName>
    </recommendedName>
</protein>
<organism evidence="4 5">
    <name type="scientific">Coprococcus comes</name>
    <dbReference type="NCBI Taxonomy" id="410072"/>
    <lineage>
        <taxon>Bacteria</taxon>
        <taxon>Bacillati</taxon>
        <taxon>Bacillota</taxon>
        <taxon>Clostridia</taxon>
        <taxon>Lachnospirales</taxon>
        <taxon>Lachnospiraceae</taxon>
        <taxon>Coprococcus</taxon>
    </lineage>
</organism>
<dbReference type="InterPro" id="IPR010090">
    <property type="entry name" value="Phage_tape_meas"/>
</dbReference>
<dbReference type="AlphaFoldDB" id="A0A3R5XN42"/>
<dbReference type="Gene3D" id="1.20.5.1230">
    <property type="entry name" value="Apolipoprotein A-I"/>
    <property type="match status" value="1"/>
</dbReference>